<evidence type="ECO:0000259" key="1">
    <source>
        <dbReference type="Pfam" id="PF01168"/>
    </source>
</evidence>
<feature type="domain" description="Alanine racemase N-terminal" evidence="1">
    <location>
        <begin position="39"/>
        <end position="296"/>
    </location>
</feature>
<gene>
    <name evidence="2" type="ORF">AAME72_00335</name>
</gene>
<organism evidence="2">
    <name type="scientific">Leifsonia sp. NPDC080035</name>
    <dbReference type="NCBI Taxonomy" id="3143936"/>
    <lineage>
        <taxon>Bacteria</taxon>
        <taxon>Bacillati</taxon>
        <taxon>Actinomycetota</taxon>
        <taxon>Actinomycetes</taxon>
        <taxon>Micrococcales</taxon>
        <taxon>Microbacteriaceae</taxon>
        <taxon>Leifsonia</taxon>
    </lineage>
</organism>
<dbReference type="Gene3D" id="3.20.20.10">
    <property type="entry name" value="Alanine racemase"/>
    <property type="match status" value="1"/>
</dbReference>
<sequence length="427" mass="45446">MDLTTRPAPAERTWTTPDVFWPALSAATARLDPPLAVLHLPALRHNAHDMLRRAGGTTAKPGKPIRVASKSVRVRSVLDAVLALPGYAGVLAYTLPEALWLAEGDAEHPAIEDVVVGYPTADRAAIARLSRSPELAARVTLMVDSVAHLDLIDAVVPPAERETIRVCLELDSSWNAPVLGHIGVYRSPVHTAQAAREVAEAIVRRPGFALVGMMGYEAQIAGQGDNPPGRPAWGATLRWMQKSSREELIERRGAAVAGVRSLAELEFVNGGGTGSLEFTASDPSVTEIAAGSGLFGGHLFDTYRGFRPAPAASFALSVVRRPDERTATLLGGGWIASGPPGPDRLPRLAWPTGLSMVEREMAGEVQTPLTGAAAGILRVGDRVWLRHTKSGELSEHVNEFHLVDTVDGRPAVVGTALSYRGDGKVFL</sequence>
<accession>A0AAU7GEC4</accession>
<dbReference type="SUPFAM" id="SSF51419">
    <property type="entry name" value="PLP-binding barrel"/>
    <property type="match status" value="1"/>
</dbReference>
<dbReference type="InterPro" id="IPR029066">
    <property type="entry name" value="PLP-binding_barrel"/>
</dbReference>
<dbReference type="AlphaFoldDB" id="A0AAU7GEC4"/>
<dbReference type="PANTHER" id="PTHR28004:SF2">
    <property type="entry name" value="D-SERINE DEHYDRATASE"/>
    <property type="match status" value="1"/>
</dbReference>
<name>A0AAU7GEC4_9MICO</name>
<dbReference type="GO" id="GO:0036088">
    <property type="term" value="P:D-serine catabolic process"/>
    <property type="evidence" value="ECO:0007669"/>
    <property type="project" value="TreeGrafter"/>
</dbReference>
<reference evidence="2" key="1">
    <citation type="submission" date="2024-05" db="EMBL/GenBank/DDBJ databases">
        <title>The Natural Products Discovery Center: Release of the First 8490 Sequenced Strains for Exploring Actinobacteria Biosynthetic Diversity.</title>
        <authorList>
            <person name="Kalkreuter E."/>
            <person name="Kautsar S.A."/>
            <person name="Yang D."/>
            <person name="Bader C.D."/>
            <person name="Teijaro C.N."/>
            <person name="Fluegel L."/>
            <person name="Davis C.M."/>
            <person name="Simpson J.R."/>
            <person name="Lauterbach L."/>
            <person name="Steele A.D."/>
            <person name="Gui C."/>
            <person name="Meng S."/>
            <person name="Li G."/>
            <person name="Viehrig K."/>
            <person name="Ye F."/>
            <person name="Su P."/>
            <person name="Kiefer A.F."/>
            <person name="Nichols A."/>
            <person name="Cepeda A.J."/>
            <person name="Yan W."/>
            <person name="Fan B."/>
            <person name="Jiang Y."/>
            <person name="Adhikari A."/>
            <person name="Zheng C.-J."/>
            <person name="Schuster L."/>
            <person name="Cowan T.M."/>
            <person name="Smanski M.J."/>
            <person name="Chevrette M.G."/>
            <person name="de Carvalho L.P.S."/>
            <person name="Shen B."/>
        </authorList>
    </citation>
    <scope>NUCLEOTIDE SEQUENCE</scope>
    <source>
        <strain evidence="2">NPDC080035</strain>
    </source>
</reference>
<dbReference type="GO" id="GO:0008721">
    <property type="term" value="F:D-serine ammonia-lyase activity"/>
    <property type="evidence" value="ECO:0007669"/>
    <property type="project" value="TreeGrafter"/>
</dbReference>
<proteinExistence type="predicted"/>
<evidence type="ECO:0000313" key="2">
    <source>
        <dbReference type="EMBL" id="XBM48323.1"/>
    </source>
</evidence>
<dbReference type="PANTHER" id="PTHR28004">
    <property type="entry name" value="ZGC:162816-RELATED"/>
    <property type="match status" value="1"/>
</dbReference>
<dbReference type="CDD" id="cd06813">
    <property type="entry name" value="PLPDE_III_DSD_D-TA_like_2"/>
    <property type="match status" value="1"/>
</dbReference>
<dbReference type="EMBL" id="CP157390">
    <property type="protein sequence ID" value="XBM48323.1"/>
    <property type="molecule type" value="Genomic_DNA"/>
</dbReference>
<protein>
    <submittedName>
        <fullName evidence="2">Amino acid deaminase/aldolase</fullName>
    </submittedName>
</protein>
<dbReference type="InterPro" id="IPR051466">
    <property type="entry name" value="D-amino_acid_metab_enzyme"/>
</dbReference>
<dbReference type="RefSeq" id="WP_348788274.1">
    <property type="nucleotide sequence ID" value="NZ_CP157390.1"/>
</dbReference>
<dbReference type="InterPro" id="IPR001608">
    <property type="entry name" value="Ala_racemase_N"/>
</dbReference>
<dbReference type="Pfam" id="PF01168">
    <property type="entry name" value="Ala_racemase_N"/>
    <property type="match status" value="1"/>
</dbReference>